<evidence type="ECO:0000259" key="4">
    <source>
        <dbReference type="PROSITE" id="PS50987"/>
    </source>
</evidence>
<dbReference type="Gene3D" id="1.10.10.10">
    <property type="entry name" value="Winged helix-like DNA-binding domain superfamily/Winged helix DNA-binding domain"/>
    <property type="match status" value="1"/>
</dbReference>
<dbReference type="NCBIfam" id="NF033788">
    <property type="entry name" value="HTH_metalloreg"/>
    <property type="match status" value="1"/>
</dbReference>
<dbReference type="InterPro" id="IPR011991">
    <property type="entry name" value="ArsR-like_HTH"/>
</dbReference>
<reference evidence="5" key="1">
    <citation type="submission" date="2016-04" db="EMBL/GenBank/DDBJ databases">
        <authorList>
            <person name="Evans L.H."/>
            <person name="Alamgir A."/>
            <person name="Owens N."/>
            <person name="Weber N.D."/>
            <person name="Virtaneva K."/>
            <person name="Barbian K."/>
            <person name="Babar A."/>
            <person name="Rosenke K."/>
        </authorList>
    </citation>
    <scope>NUCLEOTIDE SEQUENCE</scope>
    <source>
        <strain evidence="5">Nono1</strain>
    </source>
</reference>
<dbReference type="InterPro" id="IPR036388">
    <property type="entry name" value="WH-like_DNA-bd_sf"/>
</dbReference>
<keyword evidence="1" id="KW-0805">Transcription regulation</keyword>
<gene>
    <name evidence="5" type="ORF">BN4615_P673</name>
</gene>
<evidence type="ECO:0000256" key="1">
    <source>
        <dbReference type="ARBA" id="ARBA00023015"/>
    </source>
</evidence>
<keyword evidence="3" id="KW-0804">Transcription</keyword>
<sequence length="130" mass="14359">MFVKHRTSYHGAMRRAHHPEVGEITLTEVMAALSDPIRVGVVRVLADGRERGWGDLRAPVAKSTLSHHLRVLRDAGLTRTRQEGTRCFVTLRREELQGRYPGLMEAVLAAAEDEDVGHQVSAKDDAAPAV</sequence>
<dbReference type="PRINTS" id="PR00778">
    <property type="entry name" value="HTHARSR"/>
</dbReference>
<organism evidence="5">
    <name type="scientific">Nonomuraea gerenzanensis</name>
    <dbReference type="NCBI Taxonomy" id="93944"/>
    <lineage>
        <taxon>Bacteria</taxon>
        <taxon>Bacillati</taxon>
        <taxon>Actinomycetota</taxon>
        <taxon>Actinomycetes</taxon>
        <taxon>Streptosporangiales</taxon>
        <taxon>Streptosporangiaceae</taxon>
        <taxon>Nonomuraea</taxon>
    </lineage>
</organism>
<dbReference type="Pfam" id="PF12840">
    <property type="entry name" value="HTH_20"/>
    <property type="match status" value="1"/>
</dbReference>
<dbReference type="GO" id="GO:0003700">
    <property type="term" value="F:DNA-binding transcription factor activity"/>
    <property type="evidence" value="ECO:0007669"/>
    <property type="project" value="InterPro"/>
</dbReference>
<dbReference type="GO" id="GO:0003677">
    <property type="term" value="F:DNA binding"/>
    <property type="evidence" value="ECO:0007669"/>
    <property type="project" value="UniProtKB-KW"/>
</dbReference>
<evidence type="ECO:0000256" key="3">
    <source>
        <dbReference type="ARBA" id="ARBA00023163"/>
    </source>
</evidence>
<protein>
    <submittedName>
        <fullName evidence="5">Transcriptional regulator, ArsR family</fullName>
    </submittedName>
</protein>
<keyword evidence="2" id="KW-0238">DNA-binding</keyword>
<proteinExistence type="predicted"/>
<evidence type="ECO:0000256" key="2">
    <source>
        <dbReference type="ARBA" id="ARBA00023125"/>
    </source>
</evidence>
<dbReference type="CDD" id="cd00090">
    <property type="entry name" value="HTH_ARSR"/>
    <property type="match status" value="1"/>
</dbReference>
<feature type="domain" description="HTH arsR-type" evidence="4">
    <location>
        <begin position="18"/>
        <end position="115"/>
    </location>
</feature>
<name>A0A1M4DX55_9ACTN</name>
<dbReference type="SMART" id="SM00418">
    <property type="entry name" value="HTH_ARSR"/>
    <property type="match status" value="1"/>
</dbReference>
<dbReference type="PANTHER" id="PTHR33154:SF12">
    <property type="entry name" value="TRANSCRIPTIONAL REGULATORY PROTEIN"/>
    <property type="match status" value="1"/>
</dbReference>
<dbReference type="PROSITE" id="PS50987">
    <property type="entry name" value="HTH_ARSR_2"/>
    <property type="match status" value="1"/>
</dbReference>
<evidence type="ECO:0000313" key="5">
    <source>
        <dbReference type="EMBL" id="SBO91159.1"/>
    </source>
</evidence>
<dbReference type="EMBL" id="LT559118">
    <property type="protein sequence ID" value="SBO91159.1"/>
    <property type="molecule type" value="Genomic_DNA"/>
</dbReference>
<dbReference type="PANTHER" id="PTHR33154">
    <property type="entry name" value="TRANSCRIPTIONAL REGULATOR, ARSR FAMILY"/>
    <property type="match status" value="1"/>
</dbReference>
<accession>A0A1M4DX55</accession>
<dbReference type="InterPro" id="IPR001845">
    <property type="entry name" value="HTH_ArsR_DNA-bd_dom"/>
</dbReference>
<dbReference type="AlphaFoldDB" id="A0A1M4DX55"/>
<dbReference type="InterPro" id="IPR051081">
    <property type="entry name" value="HTH_MetalResp_TranReg"/>
</dbReference>
<dbReference type="SUPFAM" id="SSF46785">
    <property type="entry name" value="Winged helix' DNA-binding domain"/>
    <property type="match status" value="1"/>
</dbReference>
<dbReference type="InterPro" id="IPR036390">
    <property type="entry name" value="WH_DNA-bd_sf"/>
</dbReference>